<dbReference type="PIRSF" id="PIRSF021278">
    <property type="entry name" value="AcuA"/>
    <property type="match status" value="1"/>
</dbReference>
<dbReference type="SUPFAM" id="SSF55729">
    <property type="entry name" value="Acyl-CoA N-acyltransferases (Nat)"/>
    <property type="match status" value="1"/>
</dbReference>
<sequence length="210" mass="24695">MEHVKTYQHQNYTIEQQTFIIEGPVPSSQLNTMTFDDKLNAFRPYEEQFAALKEISDLEEGRIYVLHHNQHIVGYVTFHYPDEIERWSTGNLPYLIELGAIEISLPYRSLHLGSELIRLSMSGDEYEDYIVLTTEYYGHWDLKHSKLDVFEYKKLMQNLMSHGGLEIFATDDPEITSHPANCLMARIGSRITLDQQQAFDDIRFMNRFFF</sequence>
<dbReference type="GO" id="GO:0019152">
    <property type="term" value="F:acetoin dehydrogenase (NAD+) activity"/>
    <property type="evidence" value="ECO:0007669"/>
    <property type="project" value="InterPro"/>
</dbReference>
<dbReference type="Gene3D" id="3.40.630.30">
    <property type="match status" value="1"/>
</dbReference>
<dbReference type="InterPro" id="IPR016181">
    <property type="entry name" value="Acyl_CoA_acyltransferase"/>
</dbReference>
<name>A0AAP8TU14_9STAP</name>
<comment type="caution">
    <text evidence="2">The sequence shown here is derived from an EMBL/GenBank/DDBJ whole genome shotgun (WGS) entry which is preliminary data.</text>
</comment>
<proteinExistence type="predicted"/>
<dbReference type="EMBL" id="JAUHQC010000006">
    <property type="protein sequence ID" value="MDN4532824.1"/>
    <property type="molecule type" value="Genomic_DNA"/>
</dbReference>
<dbReference type="RefSeq" id="WP_059107131.1">
    <property type="nucleotide sequence ID" value="NZ_AP024589.1"/>
</dbReference>
<evidence type="ECO:0000313" key="3">
    <source>
        <dbReference type="Proteomes" id="UP000242470"/>
    </source>
</evidence>
<evidence type="ECO:0000313" key="1">
    <source>
        <dbReference type="EMBL" id="MDN4532824.1"/>
    </source>
</evidence>
<dbReference type="GeneID" id="64981986"/>
<dbReference type="EMBL" id="PPQW01000004">
    <property type="protein sequence ID" value="PNZ69358.1"/>
    <property type="molecule type" value="Genomic_DNA"/>
</dbReference>
<protein>
    <submittedName>
        <fullName evidence="2">N-acetyltransferase</fullName>
    </submittedName>
</protein>
<reference evidence="2 3" key="1">
    <citation type="submission" date="2017-08" db="EMBL/GenBank/DDBJ databases">
        <title>Draft genome sequences of 64 type strains of genus Staph aureus.</title>
        <authorList>
            <person name="Cole K."/>
            <person name="Golubchik T."/>
            <person name="Russell J."/>
            <person name="Foster D."/>
            <person name="Llewelyn M."/>
            <person name="Wilson D."/>
            <person name="Crook D."/>
            <person name="Paul J."/>
        </authorList>
    </citation>
    <scope>NUCLEOTIDE SEQUENCE [LARGE SCALE GENOMIC DNA]</scope>
    <source>
        <strain evidence="2 3">NCTC 12101</strain>
    </source>
</reference>
<dbReference type="Proteomes" id="UP001171687">
    <property type="component" value="Unassembled WGS sequence"/>
</dbReference>
<gene>
    <name evidence="2" type="ORF">CD158_01160</name>
    <name evidence="1" type="ORF">QYH67_04365</name>
</gene>
<dbReference type="AlphaFoldDB" id="A0AAP8TU14"/>
<dbReference type="Proteomes" id="UP000242470">
    <property type="component" value="Unassembled WGS sequence"/>
</dbReference>
<reference evidence="1" key="2">
    <citation type="submission" date="2023-07" db="EMBL/GenBank/DDBJ databases">
        <title>Evaluation of the beneficial properties of pineapple isolates.</title>
        <authorList>
            <person name="Adefiranye O."/>
        </authorList>
    </citation>
    <scope>NUCLEOTIDE SEQUENCE</scope>
    <source>
        <strain evidence="1">PAPLE_T1</strain>
    </source>
</reference>
<dbReference type="InterPro" id="IPR024699">
    <property type="entry name" value="AcuA"/>
</dbReference>
<organism evidence="2 3">
    <name type="scientific">Staphylococcus auricularis</name>
    <dbReference type="NCBI Taxonomy" id="29379"/>
    <lineage>
        <taxon>Bacteria</taxon>
        <taxon>Bacillati</taxon>
        <taxon>Bacillota</taxon>
        <taxon>Bacilli</taxon>
        <taxon>Bacillales</taxon>
        <taxon>Staphylococcaceae</taxon>
        <taxon>Staphylococcus</taxon>
    </lineage>
</organism>
<accession>A0AAP8TU14</accession>
<dbReference type="GO" id="GO:0045150">
    <property type="term" value="P:acetoin catabolic process"/>
    <property type="evidence" value="ECO:0007669"/>
    <property type="project" value="InterPro"/>
</dbReference>
<evidence type="ECO:0000313" key="2">
    <source>
        <dbReference type="EMBL" id="PNZ69358.1"/>
    </source>
</evidence>